<accession>A0AAW0ILH9</accession>
<name>A0AAW0ILH9_QUESU</name>
<organism evidence="1 2">
    <name type="scientific">Quercus suber</name>
    <name type="common">Cork oak</name>
    <dbReference type="NCBI Taxonomy" id="58331"/>
    <lineage>
        <taxon>Eukaryota</taxon>
        <taxon>Viridiplantae</taxon>
        <taxon>Streptophyta</taxon>
        <taxon>Embryophyta</taxon>
        <taxon>Tracheophyta</taxon>
        <taxon>Spermatophyta</taxon>
        <taxon>Magnoliopsida</taxon>
        <taxon>eudicotyledons</taxon>
        <taxon>Gunneridae</taxon>
        <taxon>Pentapetalae</taxon>
        <taxon>rosids</taxon>
        <taxon>fabids</taxon>
        <taxon>Fagales</taxon>
        <taxon>Fagaceae</taxon>
        <taxon>Quercus</taxon>
    </lineage>
</organism>
<sequence length="133" mass="15556">MLPPNSFSPISMVTISLQFFKEDGNFPENLLSYRCKYIRSIKDPMDAGILPRFPNDLGIFPPSSLNGMRMHMADVRFPMELEIVPCKLVESRFKNSRRLKLYNQLGIEELKLFKDRSRRTREVMFWRPTGIGP</sequence>
<dbReference type="Proteomes" id="UP000237347">
    <property type="component" value="Unassembled WGS sequence"/>
</dbReference>
<dbReference type="EMBL" id="PKMF04001023">
    <property type="protein sequence ID" value="KAK7815242.1"/>
    <property type="molecule type" value="Genomic_DNA"/>
</dbReference>
<evidence type="ECO:0000313" key="2">
    <source>
        <dbReference type="Proteomes" id="UP000237347"/>
    </source>
</evidence>
<comment type="caution">
    <text evidence="1">The sequence shown here is derived from an EMBL/GenBank/DDBJ whole genome shotgun (WGS) entry which is preliminary data.</text>
</comment>
<evidence type="ECO:0000313" key="1">
    <source>
        <dbReference type="EMBL" id="KAK7815242.1"/>
    </source>
</evidence>
<protein>
    <submittedName>
        <fullName evidence="1">Uncharacterized protein</fullName>
    </submittedName>
</protein>
<reference evidence="1 2" key="1">
    <citation type="journal article" date="2018" name="Sci. Data">
        <title>The draft genome sequence of cork oak.</title>
        <authorList>
            <person name="Ramos A.M."/>
            <person name="Usie A."/>
            <person name="Barbosa P."/>
            <person name="Barros P.M."/>
            <person name="Capote T."/>
            <person name="Chaves I."/>
            <person name="Simoes F."/>
            <person name="Abreu I."/>
            <person name="Carrasquinho I."/>
            <person name="Faro C."/>
            <person name="Guimaraes J.B."/>
            <person name="Mendonca D."/>
            <person name="Nobrega F."/>
            <person name="Rodrigues L."/>
            <person name="Saibo N.J.M."/>
            <person name="Varela M.C."/>
            <person name="Egas C."/>
            <person name="Matos J."/>
            <person name="Miguel C.M."/>
            <person name="Oliveira M.M."/>
            <person name="Ricardo C.P."/>
            <person name="Goncalves S."/>
        </authorList>
    </citation>
    <scope>NUCLEOTIDE SEQUENCE [LARGE SCALE GENOMIC DNA]</scope>
    <source>
        <strain evidence="2">cv. HL8</strain>
    </source>
</reference>
<gene>
    <name evidence="1" type="ORF">CFP56_001868</name>
</gene>
<dbReference type="AlphaFoldDB" id="A0AAW0ILH9"/>
<proteinExistence type="predicted"/>
<keyword evidence="2" id="KW-1185">Reference proteome</keyword>